<evidence type="ECO:0000313" key="2">
    <source>
        <dbReference type="Proteomes" id="UP000292118"/>
    </source>
</evidence>
<dbReference type="OrthoDB" id="9828231at2"/>
<reference evidence="1 2" key="1">
    <citation type="submission" date="2019-01" db="EMBL/GenBank/DDBJ databases">
        <title>Genome sequencing of strain FW10M-9.</title>
        <authorList>
            <person name="Heo J."/>
            <person name="Kim S.-J."/>
            <person name="Kim J.-S."/>
            <person name="Hong S.-B."/>
            <person name="Kwon S.-W."/>
        </authorList>
    </citation>
    <scope>NUCLEOTIDE SEQUENCE [LARGE SCALE GENOMIC DNA]</scope>
    <source>
        <strain evidence="1 2">FW10M-9</strain>
    </source>
</reference>
<evidence type="ECO:0000313" key="1">
    <source>
        <dbReference type="EMBL" id="QAY70031.1"/>
    </source>
</evidence>
<dbReference type="KEGG" id="xya:ET471_08275"/>
<accession>A0A4V0YG55</accession>
<dbReference type="Proteomes" id="UP000292118">
    <property type="component" value="Chromosome"/>
</dbReference>
<name>A0A4V0YG55_9MICO</name>
<gene>
    <name evidence="1" type="ORF">ET471_08275</name>
</gene>
<dbReference type="RefSeq" id="WP_129187544.1">
    <property type="nucleotide sequence ID" value="NZ_CP035493.1"/>
</dbReference>
<organism evidence="1 2">
    <name type="scientific">Xylanimonas protaetiae</name>
    <dbReference type="NCBI Taxonomy" id="2509457"/>
    <lineage>
        <taxon>Bacteria</taxon>
        <taxon>Bacillati</taxon>
        <taxon>Actinomycetota</taxon>
        <taxon>Actinomycetes</taxon>
        <taxon>Micrococcales</taxon>
        <taxon>Promicromonosporaceae</taxon>
        <taxon>Xylanimonas</taxon>
    </lineage>
</organism>
<keyword evidence="2" id="KW-1185">Reference proteome</keyword>
<dbReference type="EMBL" id="CP035493">
    <property type="protein sequence ID" value="QAY70031.1"/>
    <property type="molecule type" value="Genomic_DNA"/>
</dbReference>
<protein>
    <submittedName>
        <fullName evidence="1">Uncharacterized protein</fullName>
    </submittedName>
</protein>
<proteinExistence type="predicted"/>
<sequence>MSHLPETAYDGHRAEHVHHAGQIANGTRVTVLDAQGTPCGSGVVTSYDPDDRRYRISLDSGYETYRYWDGFLPASPDCVTWSRADTRRPAAGPASLPPIGAHETLHRVPAHRVAVGPTGRRSIVELDAVESAVKAVLDAAGPLVTDLLVMDGPKAIDLDAWPAARALIDAHRALTAVQG</sequence>
<dbReference type="AlphaFoldDB" id="A0A4V0YG55"/>